<accession>A0A8C5IDA3</accession>
<evidence type="ECO:0000313" key="4">
    <source>
        <dbReference type="Proteomes" id="UP000694408"/>
    </source>
</evidence>
<name>A0A8C5IDA3_JUNHY</name>
<dbReference type="PANTHER" id="PTHR21608">
    <property type="entry name" value="KINESIN-LIKE PROTEIN CG14535"/>
    <property type="match status" value="1"/>
</dbReference>
<protein>
    <recommendedName>
        <fullName evidence="2">Kinesin-like protein KIF26A/B helical domain-containing protein</fullName>
    </recommendedName>
</protein>
<organism evidence="3 4">
    <name type="scientific">Junco hyemalis</name>
    <name type="common">Dark-eyed junco</name>
    <dbReference type="NCBI Taxonomy" id="40217"/>
    <lineage>
        <taxon>Eukaryota</taxon>
        <taxon>Metazoa</taxon>
        <taxon>Chordata</taxon>
        <taxon>Craniata</taxon>
        <taxon>Vertebrata</taxon>
        <taxon>Euteleostomi</taxon>
        <taxon>Archelosauria</taxon>
        <taxon>Archosauria</taxon>
        <taxon>Dinosauria</taxon>
        <taxon>Saurischia</taxon>
        <taxon>Theropoda</taxon>
        <taxon>Coelurosauria</taxon>
        <taxon>Aves</taxon>
        <taxon>Neognathae</taxon>
        <taxon>Neoaves</taxon>
        <taxon>Telluraves</taxon>
        <taxon>Australaves</taxon>
        <taxon>Passeriformes</taxon>
        <taxon>Passerellidae</taxon>
        <taxon>Junco</taxon>
    </lineage>
</organism>
<dbReference type="InterPro" id="IPR027640">
    <property type="entry name" value="Kinesin-like_fam"/>
</dbReference>
<evidence type="ECO:0000259" key="2">
    <source>
        <dbReference type="Pfam" id="PF23081"/>
    </source>
</evidence>
<dbReference type="Ensembl" id="ENSJHYT00000000404.1">
    <property type="protein sequence ID" value="ENSJHYP00000000297.1"/>
    <property type="gene ID" value="ENSJHYG00000000301.1"/>
</dbReference>
<keyword evidence="4" id="KW-1185">Reference proteome</keyword>
<dbReference type="GO" id="GO:0003777">
    <property type="term" value="F:microtubule motor activity"/>
    <property type="evidence" value="ECO:0007669"/>
    <property type="project" value="InterPro"/>
</dbReference>
<feature type="domain" description="Kinesin-like protein KIF26A/B helical" evidence="2">
    <location>
        <begin position="126"/>
        <end position="208"/>
    </location>
</feature>
<feature type="compositionally biased region" description="Low complexity" evidence="1">
    <location>
        <begin position="51"/>
        <end position="98"/>
    </location>
</feature>
<feature type="compositionally biased region" description="Gly residues" evidence="1">
    <location>
        <begin position="99"/>
        <end position="120"/>
    </location>
</feature>
<evidence type="ECO:0000256" key="1">
    <source>
        <dbReference type="SAM" id="MobiDB-lite"/>
    </source>
</evidence>
<dbReference type="GO" id="GO:0007018">
    <property type="term" value="P:microtubule-based movement"/>
    <property type="evidence" value="ECO:0007669"/>
    <property type="project" value="InterPro"/>
</dbReference>
<dbReference type="OMA" id="HCDASPC"/>
<feature type="compositionally biased region" description="Basic and acidic residues" evidence="1">
    <location>
        <begin position="40"/>
        <end position="50"/>
    </location>
</feature>
<proteinExistence type="predicted"/>
<dbReference type="AlphaFoldDB" id="A0A8C5IDA3"/>
<dbReference type="PANTHER" id="PTHR21608:SF8">
    <property type="entry name" value="KINESIN-LIKE PROTEIN KIF26B"/>
    <property type="match status" value="1"/>
</dbReference>
<evidence type="ECO:0000313" key="3">
    <source>
        <dbReference type="Ensembl" id="ENSJHYP00000000297.1"/>
    </source>
</evidence>
<sequence length="389" mass="40439">MNSVAGNKERIAVTARSRKYGVTEPCSPTKPAAPFSPESWYRKAYEESRAGGRPAPEGAGSALGSSGTPSPGSGTSSPGSFTGSPGPASPGIGTSSPGSLGGSPGFGTGSPGSGSGGGSSPGSDRGVWCEHCNARLAELKRQALKLLIPGPVSSKDPGFSSVIHEKLQVPNTIRKAWNEKDNRCDVCATHLNQLKQEAIQMVLTLEQAANSEHYDASPGSPPPLSNVPTLVSPRHMGSLQPRDWAYVPAPYAPSNYTGFVANKHGGKPNSLGIGNGVEKKNGSPGHQAKVSFQMATSPSNGNVLNSVAIQAHQYLDGTWSLSRTNGVTLYPYQISQLMTETGREGLTEAALNRYNADKPSLYSFPASQSTYVASEVSTGTSVAASFFAR</sequence>
<dbReference type="InterPro" id="IPR057090">
    <property type="entry name" value="HTH_KIF26A_B_1st"/>
</dbReference>
<dbReference type="Proteomes" id="UP000694408">
    <property type="component" value="Unplaced"/>
</dbReference>
<reference evidence="3" key="2">
    <citation type="submission" date="2025-09" db="UniProtKB">
        <authorList>
            <consortium name="Ensembl"/>
        </authorList>
    </citation>
    <scope>IDENTIFICATION</scope>
</reference>
<feature type="region of interest" description="Disordered" evidence="1">
    <location>
        <begin position="1"/>
        <end position="124"/>
    </location>
</feature>
<reference evidence="3" key="1">
    <citation type="submission" date="2025-08" db="UniProtKB">
        <authorList>
            <consortium name="Ensembl"/>
        </authorList>
    </citation>
    <scope>IDENTIFICATION</scope>
</reference>
<dbReference type="Pfam" id="PF23081">
    <property type="entry name" value="HTH_KIF26A_B_1st"/>
    <property type="match status" value="1"/>
</dbReference>